<dbReference type="EMBL" id="JH930476">
    <property type="protein sequence ID" value="EKM52180.1"/>
    <property type="molecule type" value="Genomic_DNA"/>
</dbReference>
<sequence length="275" mass="30705">MNVYAIGASQNVGCYTAVRLLERGATVTFLLRRHTVFEGNDTMQHFIHSGNARLVQGDALKLEDVAHGWAESQAASPVGDVDVVLFSVGGALQIDWLRGGKIHPQNLCSASLLNVLRTLPSALRDPARQPRFIVVSTTGATRSSHDRLPFVMRVFYWWLLTQPHVDKFALERVLAWADGTHWDDDGYHPDILPVDWQHAEGMPEQGSLRRVLVVRPAFLTNGPAKGDTQGQSPLYHICEDDKGSEGYTISRRDVAHFIVEKALADWERKRVSLAY</sequence>
<evidence type="ECO:0000313" key="1">
    <source>
        <dbReference type="EMBL" id="EKM52180.1"/>
    </source>
</evidence>
<proteinExistence type="predicted"/>
<accession>K5VZB1</accession>
<protein>
    <submittedName>
        <fullName evidence="1">Uncharacterized protein</fullName>
    </submittedName>
</protein>
<dbReference type="Proteomes" id="UP000008370">
    <property type="component" value="Unassembled WGS sequence"/>
</dbReference>
<dbReference type="PANTHER" id="PTHR15020:SF50">
    <property type="entry name" value="UPF0659 PROTEIN YMR090W"/>
    <property type="match status" value="1"/>
</dbReference>
<name>K5VZB1_PHACS</name>
<gene>
    <name evidence="1" type="ORF">PHACADRAFT_151194</name>
</gene>
<dbReference type="InParanoid" id="K5VZB1"/>
<reference evidence="1 2" key="1">
    <citation type="journal article" date="2012" name="BMC Genomics">
        <title>Comparative genomics of the white-rot fungi, Phanerochaete carnosa and P. chrysosporium, to elucidate the genetic basis of the distinct wood types they colonize.</title>
        <authorList>
            <person name="Suzuki H."/>
            <person name="MacDonald J."/>
            <person name="Syed K."/>
            <person name="Salamov A."/>
            <person name="Hori C."/>
            <person name="Aerts A."/>
            <person name="Henrissat B."/>
            <person name="Wiebenga A."/>
            <person name="vanKuyk P.A."/>
            <person name="Barry K."/>
            <person name="Lindquist E."/>
            <person name="LaButti K."/>
            <person name="Lapidus A."/>
            <person name="Lucas S."/>
            <person name="Coutinho P."/>
            <person name="Gong Y."/>
            <person name="Samejima M."/>
            <person name="Mahadevan R."/>
            <person name="Abou-Zaid M."/>
            <person name="de Vries R.P."/>
            <person name="Igarashi K."/>
            <person name="Yadav J.S."/>
            <person name="Grigoriev I.V."/>
            <person name="Master E.R."/>
        </authorList>
    </citation>
    <scope>NUCLEOTIDE SEQUENCE [LARGE SCALE GENOMIC DNA]</scope>
    <source>
        <strain evidence="1 2">HHB-10118-sp</strain>
    </source>
</reference>
<organism evidence="1 2">
    <name type="scientific">Phanerochaete carnosa (strain HHB-10118-sp)</name>
    <name type="common">White-rot fungus</name>
    <name type="synonym">Peniophora carnosa</name>
    <dbReference type="NCBI Taxonomy" id="650164"/>
    <lineage>
        <taxon>Eukaryota</taxon>
        <taxon>Fungi</taxon>
        <taxon>Dikarya</taxon>
        <taxon>Basidiomycota</taxon>
        <taxon>Agaricomycotina</taxon>
        <taxon>Agaricomycetes</taxon>
        <taxon>Polyporales</taxon>
        <taxon>Phanerochaetaceae</taxon>
        <taxon>Phanerochaete</taxon>
    </lineage>
</organism>
<dbReference type="AlphaFoldDB" id="K5VZB1"/>
<dbReference type="PANTHER" id="PTHR15020">
    <property type="entry name" value="FLAVIN REDUCTASE-RELATED"/>
    <property type="match status" value="1"/>
</dbReference>
<dbReference type="RefSeq" id="XP_007399957.1">
    <property type="nucleotide sequence ID" value="XM_007399895.1"/>
</dbReference>
<dbReference type="OrthoDB" id="63935at2759"/>
<dbReference type="KEGG" id="pco:PHACADRAFT_151194"/>
<dbReference type="Gene3D" id="3.40.50.720">
    <property type="entry name" value="NAD(P)-binding Rossmann-like Domain"/>
    <property type="match status" value="1"/>
</dbReference>
<dbReference type="InterPro" id="IPR036291">
    <property type="entry name" value="NAD(P)-bd_dom_sf"/>
</dbReference>
<dbReference type="GeneID" id="18908866"/>
<dbReference type="SUPFAM" id="SSF51735">
    <property type="entry name" value="NAD(P)-binding Rossmann-fold domains"/>
    <property type="match status" value="1"/>
</dbReference>
<dbReference type="HOGENOM" id="CLU_066707_1_0_1"/>
<keyword evidence="2" id="KW-1185">Reference proteome</keyword>
<evidence type="ECO:0000313" key="2">
    <source>
        <dbReference type="Proteomes" id="UP000008370"/>
    </source>
</evidence>